<reference evidence="3 4" key="1">
    <citation type="journal article" date="2014" name="Int. J. Syst. Evol. Microbiol.">
        <title>Solimonas terrae sp. nov., isolated from soil.</title>
        <authorList>
            <person name="Kim S.J."/>
            <person name="Moon J.Y."/>
            <person name="Weon H.Y."/>
            <person name="Ahn J.H."/>
            <person name="Chen W.M."/>
            <person name="Kwon S.W."/>
        </authorList>
    </citation>
    <scope>NUCLEOTIDE SEQUENCE [LARGE SCALE GENOMIC DNA]</scope>
    <source>
        <strain evidence="3 4">KIS83-12</strain>
    </source>
</reference>
<evidence type="ECO:0000256" key="2">
    <source>
        <dbReference type="SAM" id="Coils"/>
    </source>
</evidence>
<proteinExistence type="inferred from homology"/>
<dbReference type="RefSeq" id="WP_166250836.1">
    <property type="nucleotide sequence ID" value="NZ_JAAMOW010000001.1"/>
</dbReference>
<accession>A0A6M2BMN6</accession>
<dbReference type="AlphaFoldDB" id="A0A6M2BMN6"/>
<dbReference type="EMBL" id="JAAMOW010000001">
    <property type="protein sequence ID" value="NGY03425.1"/>
    <property type="molecule type" value="Genomic_DNA"/>
</dbReference>
<dbReference type="Pfam" id="PF04012">
    <property type="entry name" value="PspA_IM30"/>
    <property type="match status" value="1"/>
</dbReference>
<comment type="caution">
    <text evidence="3">The sequence shown here is derived from an EMBL/GenBank/DDBJ whole genome shotgun (WGS) entry which is preliminary data.</text>
</comment>
<evidence type="ECO:0000313" key="4">
    <source>
        <dbReference type="Proteomes" id="UP000472676"/>
    </source>
</evidence>
<feature type="coiled-coil region" evidence="2">
    <location>
        <begin position="54"/>
        <end position="209"/>
    </location>
</feature>
<dbReference type="GO" id="GO:0009271">
    <property type="term" value="P:phage shock"/>
    <property type="evidence" value="ECO:0007669"/>
    <property type="project" value="TreeGrafter"/>
</dbReference>
<name>A0A6M2BMN6_9GAMM</name>
<evidence type="ECO:0000256" key="1">
    <source>
        <dbReference type="ARBA" id="ARBA00043985"/>
    </source>
</evidence>
<dbReference type="PANTHER" id="PTHR31088:SF6">
    <property type="entry name" value="PHAGE SHOCK PROTEIN A"/>
    <property type="match status" value="1"/>
</dbReference>
<dbReference type="Proteomes" id="UP000472676">
    <property type="component" value="Unassembled WGS sequence"/>
</dbReference>
<dbReference type="GO" id="GO:0005829">
    <property type="term" value="C:cytosol"/>
    <property type="evidence" value="ECO:0007669"/>
    <property type="project" value="TreeGrafter"/>
</dbReference>
<keyword evidence="4" id="KW-1185">Reference proteome</keyword>
<protein>
    <submittedName>
        <fullName evidence="3">Phage shock protein PspA</fullName>
    </submittedName>
</protein>
<dbReference type="PANTHER" id="PTHR31088">
    <property type="entry name" value="MEMBRANE-ASSOCIATED PROTEIN VIPP1, CHLOROPLASTIC"/>
    <property type="match status" value="1"/>
</dbReference>
<organism evidence="3 4">
    <name type="scientific">Solimonas terrae</name>
    <dbReference type="NCBI Taxonomy" id="1396819"/>
    <lineage>
        <taxon>Bacteria</taxon>
        <taxon>Pseudomonadati</taxon>
        <taxon>Pseudomonadota</taxon>
        <taxon>Gammaproteobacteria</taxon>
        <taxon>Nevskiales</taxon>
        <taxon>Nevskiaceae</taxon>
        <taxon>Solimonas</taxon>
    </lineage>
</organism>
<comment type="similarity">
    <text evidence="1">Belongs to the PspA/Vipp/IM30 family.</text>
</comment>
<evidence type="ECO:0000313" key="3">
    <source>
        <dbReference type="EMBL" id="NGY03425.1"/>
    </source>
</evidence>
<gene>
    <name evidence="3" type="ORF">G7Y85_01465</name>
</gene>
<keyword evidence="2" id="KW-0175">Coiled coil</keyword>
<dbReference type="InterPro" id="IPR007157">
    <property type="entry name" value="PspA_VIPP1"/>
</dbReference>
<sequence length="229" mass="25562">MGIFSRTRDVIDSNLGALLNKAEDPEKMARLIIQEMEDTLVEVRSMAVRFLARKKELQRAIDTLGVEAADWEAKAELAVSKDRDDLARGALAAKRRAGDRIDDARRELRQVDTEVGKLDEDIAKLRAKLSEARQRQKTINLRSQSAGSRIKLREQMDDKRSAATQAALDHAERAADELESRVDAFDLGADRLRDEFARLADDKVEAELARLRAKAGKPAAAADKDKAQE</sequence>